<reference evidence="1 2" key="1">
    <citation type="submission" date="2020-02" db="EMBL/GenBank/DDBJ databases">
        <title>Whole Genome Shotgun Sequence of Streptomyces sp. strain CWH03.</title>
        <authorList>
            <person name="Dohra H."/>
            <person name="Kodani S."/>
            <person name="Yamamura H."/>
        </authorList>
    </citation>
    <scope>NUCLEOTIDE SEQUENCE [LARGE SCALE GENOMIC DNA]</scope>
    <source>
        <strain evidence="1 2">CWH03</strain>
    </source>
</reference>
<keyword evidence="2" id="KW-1185">Reference proteome</keyword>
<organism evidence="1 2">
    <name type="scientific">Streptomyces pacificus</name>
    <dbReference type="NCBI Taxonomy" id="2705029"/>
    <lineage>
        <taxon>Bacteria</taxon>
        <taxon>Bacillati</taxon>
        <taxon>Actinomycetota</taxon>
        <taxon>Actinomycetes</taxon>
        <taxon>Kitasatosporales</taxon>
        <taxon>Streptomycetaceae</taxon>
        <taxon>Streptomyces</taxon>
    </lineage>
</organism>
<dbReference type="EMBL" id="BLLG01000003">
    <property type="protein sequence ID" value="GFH35026.1"/>
    <property type="molecule type" value="Genomic_DNA"/>
</dbReference>
<accession>A0A6A0AQ08</accession>
<dbReference type="Proteomes" id="UP000484988">
    <property type="component" value="Unassembled WGS sequence"/>
</dbReference>
<name>A0A6A0AQ08_9ACTN</name>
<dbReference type="AlphaFoldDB" id="A0A6A0AQ08"/>
<comment type="caution">
    <text evidence="1">The sequence shown here is derived from an EMBL/GenBank/DDBJ whole genome shotgun (WGS) entry which is preliminary data.</text>
</comment>
<dbReference type="RefSeq" id="WP_173262932.1">
    <property type="nucleotide sequence ID" value="NZ_BLLG01000003.1"/>
</dbReference>
<evidence type="ECO:0000313" key="2">
    <source>
        <dbReference type="Proteomes" id="UP000484988"/>
    </source>
</evidence>
<gene>
    <name evidence="1" type="ORF">SCWH03_12400</name>
</gene>
<proteinExistence type="predicted"/>
<evidence type="ECO:0000313" key="1">
    <source>
        <dbReference type="EMBL" id="GFH35026.1"/>
    </source>
</evidence>
<sequence>MTLVRPAGLEVLLRVRGLGLETVAVDGKVLRGSGSSESVAVTVIGAMSQNGALPCSRS</sequence>
<protein>
    <submittedName>
        <fullName evidence="1">Uncharacterized protein</fullName>
    </submittedName>
</protein>